<organism evidence="3 4">
    <name type="scientific">Nibrella viscosa</name>
    <dbReference type="NCBI Taxonomy" id="1084524"/>
    <lineage>
        <taxon>Bacteria</taxon>
        <taxon>Pseudomonadati</taxon>
        <taxon>Bacteroidota</taxon>
        <taxon>Cytophagia</taxon>
        <taxon>Cytophagales</taxon>
        <taxon>Spirosomataceae</taxon>
        <taxon>Nibrella</taxon>
    </lineage>
</organism>
<feature type="signal peptide" evidence="1">
    <location>
        <begin position="1"/>
        <end position="28"/>
    </location>
</feature>
<dbReference type="Pfam" id="PF01569">
    <property type="entry name" value="PAP2"/>
    <property type="match status" value="1"/>
</dbReference>
<dbReference type="InterPro" id="IPR052559">
    <property type="entry name" value="V-haloperoxidase"/>
</dbReference>
<dbReference type="PANTHER" id="PTHR34599:SF2">
    <property type="entry name" value="TRAF-TYPE DOMAIN-CONTAINING PROTEIN"/>
    <property type="match status" value="1"/>
</dbReference>
<evidence type="ECO:0000313" key="4">
    <source>
        <dbReference type="Proteomes" id="UP001500936"/>
    </source>
</evidence>
<sequence>MMKMRPYLKFSWLLLVLLWNATGCQKKAAPDEYNAKAANPERYNQCLNKLTEVVIHDIFSPPVASRIYSYANLAGYEAMLPGQPTYESMAGKLKKYEATPKPEAGQEYCFPLASTRAFLVVGRALTFSANFFDDFEKTFYEQYKQDGIPDEVYERSVAYGDAVAKHILDFASKDTYKQTRGFKHTVTNEEGTWVPTPPAYMDAAEPQWAKIRCWVMDTCSQFMPPPPAQYNVAKGSPFFKLTEEVYEIGKNMTEEQKKIAYFWDDNAFVMNVAGHVSYASKKMTPGGHWLAIAQTVARQKKADFAQTVEAYALTSFALSDGFISCWDEKYRTNRVRPETVINKYIDPKWTPYLQTPAFPEYTSGHSVISAAAAEVLTNLFGDNVAFTDSTEHSYGHGVRSFKSLREAAVEASYSRLYGGIHFRDALEVGNLQGRRVGEYVFHKLKANKDGTIASK</sequence>
<evidence type="ECO:0000259" key="2">
    <source>
        <dbReference type="Pfam" id="PF01569"/>
    </source>
</evidence>
<dbReference type="InterPro" id="IPR036938">
    <property type="entry name" value="PAP2/HPO_sf"/>
</dbReference>
<evidence type="ECO:0000313" key="3">
    <source>
        <dbReference type="EMBL" id="GAA4417669.1"/>
    </source>
</evidence>
<protein>
    <recommendedName>
        <fullName evidence="2">Phosphatidic acid phosphatase type 2/haloperoxidase domain-containing protein</fullName>
    </recommendedName>
</protein>
<dbReference type="CDD" id="cd03398">
    <property type="entry name" value="PAP2_haloperoxidase"/>
    <property type="match status" value="1"/>
</dbReference>
<dbReference type="InterPro" id="IPR000326">
    <property type="entry name" value="PAP2/HPO"/>
</dbReference>
<dbReference type="EMBL" id="BAABHB010000015">
    <property type="protein sequence ID" value="GAA4417669.1"/>
    <property type="molecule type" value="Genomic_DNA"/>
</dbReference>
<dbReference type="SUPFAM" id="SSF48317">
    <property type="entry name" value="Acid phosphatase/Vanadium-dependent haloperoxidase"/>
    <property type="match status" value="1"/>
</dbReference>
<gene>
    <name evidence="3" type="ORF">GCM10023187_50320</name>
</gene>
<comment type="caution">
    <text evidence="3">The sequence shown here is derived from an EMBL/GenBank/DDBJ whole genome shotgun (WGS) entry which is preliminary data.</text>
</comment>
<dbReference type="Proteomes" id="UP001500936">
    <property type="component" value="Unassembled WGS sequence"/>
</dbReference>
<proteinExistence type="predicted"/>
<accession>A0ABP8KVR0</accession>
<feature type="chain" id="PRO_5045474944" description="Phosphatidic acid phosphatase type 2/haloperoxidase domain-containing protein" evidence="1">
    <location>
        <begin position="29"/>
        <end position="455"/>
    </location>
</feature>
<keyword evidence="1" id="KW-0732">Signal</keyword>
<reference evidence="4" key="1">
    <citation type="journal article" date="2019" name="Int. J. Syst. Evol. Microbiol.">
        <title>The Global Catalogue of Microorganisms (GCM) 10K type strain sequencing project: providing services to taxonomists for standard genome sequencing and annotation.</title>
        <authorList>
            <consortium name="The Broad Institute Genomics Platform"/>
            <consortium name="The Broad Institute Genome Sequencing Center for Infectious Disease"/>
            <person name="Wu L."/>
            <person name="Ma J."/>
        </authorList>
    </citation>
    <scope>NUCLEOTIDE SEQUENCE [LARGE SCALE GENOMIC DNA]</scope>
    <source>
        <strain evidence="4">JCM 17925</strain>
    </source>
</reference>
<keyword evidence="4" id="KW-1185">Reference proteome</keyword>
<evidence type="ECO:0000256" key="1">
    <source>
        <dbReference type="SAM" id="SignalP"/>
    </source>
</evidence>
<dbReference type="Gene3D" id="1.10.606.20">
    <property type="match status" value="1"/>
</dbReference>
<dbReference type="PANTHER" id="PTHR34599">
    <property type="entry name" value="PEROXIDASE-RELATED"/>
    <property type="match status" value="1"/>
</dbReference>
<name>A0ABP8KVR0_9BACT</name>
<feature type="domain" description="Phosphatidic acid phosphatase type 2/haloperoxidase" evidence="2">
    <location>
        <begin position="312"/>
        <end position="444"/>
    </location>
</feature>